<dbReference type="AlphaFoldDB" id="Q8C701"/>
<reference evidence="1" key="3">
    <citation type="journal article" date="2000" name="Genome Res.">
        <title>RIKEN integrated sequence analysis (RISA) system--384-format sequencing pipeline with 384 multicapillary sequencer.</title>
        <authorList>
            <person name="Shibata K."/>
            <person name="Itoh M."/>
            <person name="Aizawa K."/>
            <person name="Nagaoka S."/>
            <person name="Sasaki N."/>
            <person name="Carninci P."/>
            <person name="Konno H."/>
            <person name="Akiyama J."/>
            <person name="Nishi K."/>
            <person name="Kitsunai T."/>
            <person name="Tashiro H."/>
            <person name="Itoh M."/>
            <person name="Sumi N."/>
            <person name="Ishii Y."/>
            <person name="Nakamura S."/>
            <person name="Hazama M."/>
            <person name="Nishine T."/>
            <person name="Harada A."/>
            <person name="Yamamoto R."/>
            <person name="Matsumoto H."/>
            <person name="Sakaguchi S."/>
            <person name="Ikegami T."/>
            <person name="Kashiwagi K."/>
            <person name="Fujiwake S."/>
            <person name="Inoue K."/>
            <person name="Togawa Y."/>
            <person name="Izawa M."/>
            <person name="Ohara E."/>
            <person name="Watahiki M."/>
            <person name="Yoneda Y."/>
            <person name="Ishikawa T."/>
            <person name="Ozawa K."/>
            <person name="Tanaka T."/>
            <person name="Matsuura S."/>
            <person name="Kawai J."/>
            <person name="Okazaki Y."/>
            <person name="Muramatsu M."/>
            <person name="Inoue Y."/>
            <person name="Kira A."/>
            <person name="Hayashizaki Y."/>
        </authorList>
    </citation>
    <scope>NUCLEOTIDE SEQUENCE</scope>
    <source>
        <strain evidence="1">C57BL/6J</strain>
        <tissue evidence="1">Kidney</tissue>
    </source>
</reference>
<name>Q8C701_MOUSE</name>
<accession>Q8C701</accession>
<reference evidence="1" key="1">
    <citation type="journal article" date="1999" name="Methods Enzymol.">
        <title>High-efficiency full-length cDNA cloning.</title>
        <authorList>
            <person name="Carninci P."/>
            <person name="Hayashizaki Y."/>
        </authorList>
    </citation>
    <scope>NUCLEOTIDE SEQUENCE</scope>
    <source>
        <strain evidence="1">C57BL/6J</strain>
        <tissue evidence="1">Kidney</tissue>
    </source>
</reference>
<dbReference type="AGR" id="MGI:3709661"/>
<evidence type="ECO:0000313" key="2">
    <source>
        <dbReference type="MGI" id="MGI:3709661"/>
    </source>
</evidence>
<dbReference type="HOGENOM" id="CLU_1726575_0_0_1"/>
<dbReference type="EMBL" id="AK052760">
    <property type="protein sequence ID" value="BAC35137.1"/>
    <property type="molecule type" value="mRNA"/>
</dbReference>
<dbReference type="MGI" id="MGI:3709661">
    <property type="gene designation" value="D630044L22Rik"/>
</dbReference>
<gene>
    <name evidence="2" type="primary">D630044L22Rik</name>
</gene>
<reference evidence="1" key="4">
    <citation type="journal article" date="2001" name="Nature">
        <title>Functional annotation of a full-length mouse cDNA collection.</title>
        <authorList>
            <consortium name="The RIKEN Genome Exploration Research Group Phase II Team and the FANTOM Consortium"/>
        </authorList>
    </citation>
    <scope>NUCLEOTIDE SEQUENCE</scope>
    <source>
        <strain evidence="1">C57BL/6J</strain>
        <tissue evidence="1">Kidney</tissue>
    </source>
</reference>
<reference evidence="1" key="6">
    <citation type="journal article" date="2002" name="Nature">
        <title>Analysis of the mouse transcriptome based on functional annotation of 60,770 full-length cDNAs.</title>
        <authorList>
            <consortium name="The FANTOM Consortium and the RIKEN Genome Exploration Research Group Phase I and II Team"/>
        </authorList>
    </citation>
    <scope>NUCLEOTIDE SEQUENCE</scope>
    <source>
        <strain evidence="1">C57BL/6J</strain>
        <tissue evidence="1">Kidney</tissue>
    </source>
</reference>
<dbReference type="RNAct" id="Q8C701">
    <property type="molecule type" value="protein"/>
</dbReference>
<protein>
    <submittedName>
        <fullName evidence="1">Uncharacterized protein</fullName>
    </submittedName>
</protein>
<reference evidence="1" key="5">
    <citation type="submission" date="2001-07" db="EMBL/GenBank/DDBJ databases">
        <authorList>
            <person name="Adachi J."/>
            <person name="Aizawa K."/>
            <person name="Akimura T."/>
            <person name="Arakawa T."/>
            <person name="Bono H."/>
            <person name="Carninci P."/>
            <person name="Fukuda S."/>
            <person name="Furuno M."/>
            <person name="Hanagaki T."/>
            <person name="Hara A."/>
            <person name="Hashizume W."/>
            <person name="Hayashida K."/>
            <person name="Hayatsu N."/>
            <person name="Hiramoto K."/>
            <person name="Hiraoka T."/>
            <person name="Hirozane T."/>
            <person name="Hori F."/>
            <person name="Imotani K."/>
            <person name="Ishii Y."/>
            <person name="Itoh M."/>
            <person name="Kagawa I."/>
            <person name="Kasukawa T."/>
            <person name="Katoh H."/>
            <person name="Kawai J."/>
            <person name="Kojima Y."/>
            <person name="Kondo S."/>
            <person name="Konno H."/>
            <person name="Kouda M."/>
            <person name="Koya S."/>
            <person name="Kurihara C."/>
            <person name="Matsuyama T."/>
            <person name="Miyazaki A."/>
            <person name="Murata M."/>
            <person name="Nakamura M."/>
            <person name="Nishi K."/>
            <person name="Nomura K."/>
            <person name="Numazaki R."/>
            <person name="Ohno M."/>
            <person name="Ohsato N."/>
            <person name="Okazaki Y."/>
            <person name="Saito R."/>
            <person name="Saitoh H."/>
            <person name="Sakai C."/>
            <person name="Sakai K."/>
            <person name="Sakazume N."/>
            <person name="Sano H."/>
            <person name="Sasaki D."/>
            <person name="Shibata K."/>
            <person name="Shinagawa A."/>
            <person name="Shiraki T."/>
            <person name="Sogabe Y."/>
            <person name="Tagami M."/>
            <person name="Tagawa A."/>
            <person name="Takahashi F."/>
            <person name="Takaku-Akahira S."/>
            <person name="Takeda Y."/>
            <person name="Tanaka T."/>
            <person name="Tomaru A."/>
            <person name="Toya T."/>
            <person name="Yasunishi A."/>
            <person name="Muramatsu M."/>
            <person name="Hayashizaki Y."/>
        </authorList>
    </citation>
    <scope>NUCLEOTIDE SEQUENCE</scope>
    <source>
        <strain evidence="1">C57BL/6J</strain>
        <tissue evidence="1">Kidney</tissue>
    </source>
</reference>
<evidence type="ECO:0000313" key="1">
    <source>
        <dbReference type="EMBL" id="BAC35137.1"/>
    </source>
</evidence>
<reference evidence="1" key="8">
    <citation type="journal article" date="2005" name="Science">
        <title>Antisense Transcription in the Mammalian Transcriptome.</title>
        <authorList>
            <consortium name="RIKEN Genome Exploration Research Group and Genome Science Group (Genome Network Project Core Group) and the FANTOM Consortium"/>
        </authorList>
    </citation>
    <scope>NUCLEOTIDE SEQUENCE</scope>
    <source>
        <strain evidence="1">C57BL/6J</strain>
        <tissue evidence="1">Kidney</tissue>
    </source>
</reference>
<sequence>MASASVVGCASTGSTMTSLELYTAMCVTVKQTDSFSGHHKKQNDLHRAPWVDQELPFRGLQELGPRQAAYLDQLPDALATGWVRHAGETAPWVPESQEPVDHRTENQSCVPCANTLIHPQPIGPLPGALNITNIQDRDAPMRNLCGQSNPWLMKWMDSRGDRPP</sequence>
<proteinExistence type="evidence at transcript level"/>
<reference evidence="1" key="7">
    <citation type="journal article" date="2005" name="Science">
        <title>The Transcriptional Landscape of the Mammalian Genome.</title>
        <authorList>
            <consortium name="The FANTOM Consortium"/>
            <consortium name="Riken Genome Exploration Research Group and Genome Science Group (Genome Network Project Core Group)"/>
        </authorList>
    </citation>
    <scope>NUCLEOTIDE SEQUENCE</scope>
    <source>
        <strain evidence="1">C57BL/6J</strain>
        <tissue evidence="1">Kidney</tissue>
    </source>
</reference>
<organism evidence="1">
    <name type="scientific">Mus musculus</name>
    <name type="common">Mouse</name>
    <dbReference type="NCBI Taxonomy" id="10090"/>
    <lineage>
        <taxon>Eukaryota</taxon>
        <taxon>Metazoa</taxon>
        <taxon>Chordata</taxon>
        <taxon>Craniata</taxon>
        <taxon>Vertebrata</taxon>
        <taxon>Euteleostomi</taxon>
        <taxon>Mammalia</taxon>
        <taxon>Eutheria</taxon>
        <taxon>Euarchontoglires</taxon>
        <taxon>Glires</taxon>
        <taxon>Rodentia</taxon>
        <taxon>Myomorpha</taxon>
        <taxon>Muroidea</taxon>
        <taxon>Muridae</taxon>
        <taxon>Murinae</taxon>
        <taxon>Mus</taxon>
        <taxon>Mus</taxon>
    </lineage>
</organism>
<reference evidence="1" key="2">
    <citation type="journal article" date="2000" name="Genome Res.">
        <title>Normalization and subtraction of cap-trapper-selected cDNAs to prepare full-length cDNA libraries for rapid discovery of new genes.</title>
        <authorList>
            <person name="Carninci P."/>
            <person name="Shibata Y."/>
            <person name="Hayatsu N."/>
            <person name="Sugahara Y."/>
            <person name="Shibata K."/>
            <person name="Itoh M."/>
            <person name="Konno H."/>
            <person name="Okazaki Y."/>
            <person name="Muramatsu M."/>
            <person name="Hayashizaki Y."/>
        </authorList>
    </citation>
    <scope>NUCLEOTIDE SEQUENCE</scope>
    <source>
        <strain evidence="1">C57BL/6J</strain>
        <tissue evidence="1">Kidney</tissue>
    </source>
</reference>